<feature type="transmembrane region" description="Helical" evidence="6">
    <location>
        <begin position="136"/>
        <end position="155"/>
    </location>
</feature>
<feature type="transmembrane region" description="Helical" evidence="6">
    <location>
        <begin position="103"/>
        <end position="121"/>
    </location>
</feature>
<dbReference type="InterPro" id="IPR013083">
    <property type="entry name" value="Znf_RING/FYVE/PHD"/>
</dbReference>
<feature type="transmembrane region" description="Helical" evidence="6">
    <location>
        <begin position="57"/>
        <end position="82"/>
    </location>
</feature>
<keyword evidence="4" id="KW-1015">Disulfide bond</keyword>
<evidence type="ECO:0000256" key="2">
    <source>
        <dbReference type="ARBA" id="ARBA00022771"/>
    </source>
</evidence>
<dbReference type="SMART" id="SM00744">
    <property type="entry name" value="RINGv"/>
    <property type="match status" value="1"/>
</dbReference>
<dbReference type="Pfam" id="PF12906">
    <property type="entry name" value="RINGv"/>
    <property type="match status" value="1"/>
</dbReference>
<evidence type="ECO:0000256" key="7">
    <source>
        <dbReference type="SAM" id="SignalP"/>
    </source>
</evidence>
<feature type="signal peptide" evidence="7">
    <location>
        <begin position="1"/>
        <end position="20"/>
    </location>
</feature>
<evidence type="ECO:0000259" key="8">
    <source>
        <dbReference type="PROSITE" id="PS51292"/>
    </source>
</evidence>
<dbReference type="InterPro" id="IPR041161">
    <property type="entry name" value="EGF_Tenascin"/>
</dbReference>
<keyword evidence="9" id="KW-1185">Reference proteome</keyword>
<keyword evidence="7" id="KW-0732">Signal</keyword>
<dbReference type="PANTHER" id="PTHR20893:SF2">
    <property type="entry name" value="LD08641P"/>
    <property type="match status" value="1"/>
</dbReference>
<organism evidence="9 10">
    <name type="scientific">Saccoglossus kowalevskii</name>
    <name type="common">Acorn worm</name>
    <dbReference type="NCBI Taxonomy" id="10224"/>
    <lineage>
        <taxon>Eukaryota</taxon>
        <taxon>Metazoa</taxon>
        <taxon>Hemichordata</taxon>
        <taxon>Enteropneusta</taxon>
        <taxon>Harrimaniidae</taxon>
        <taxon>Saccoglossus</taxon>
    </lineage>
</organism>
<feature type="domain" description="RING-CH-type" evidence="8">
    <location>
        <begin position="346"/>
        <end position="413"/>
    </location>
</feature>
<keyword evidence="5" id="KW-0325">Glycoprotein</keyword>
<evidence type="ECO:0000313" key="10">
    <source>
        <dbReference type="RefSeq" id="XP_006820411.1"/>
    </source>
</evidence>
<dbReference type="Pfam" id="PF18720">
    <property type="entry name" value="EGF_Tenascin"/>
    <property type="match status" value="1"/>
</dbReference>
<reference evidence="10" key="1">
    <citation type="submission" date="2025-08" db="UniProtKB">
        <authorList>
            <consortium name="RefSeq"/>
        </authorList>
    </citation>
    <scope>IDENTIFICATION</scope>
    <source>
        <tissue evidence="10">Testes</tissue>
    </source>
</reference>
<name>A0ABM0MK70_SACKO</name>
<dbReference type="PANTHER" id="PTHR20893">
    <property type="entry name" value="LD08641P"/>
    <property type="match status" value="1"/>
</dbReference>
<dbReference type="SUPFAM" id="SSF57850">
    <property type="entry name" value="RING/U-box"/>
    <property type="match status" value="1"/>
</dbReference>
<dbReference type="CDD" id="cd16495">
    <property type="entry name" value="RING_CH-C4HC3_MARCH"/>
    <property type="match status" value="1"/>
</dbReference>
<evidence type="ECO:0000256" key="5">
    <source>
        <dbReference type="ARBA" id="ARBA00023180"/>
    </source>
</evidence>
<evidence type="ECO:0000256" key="4">
    <source>
        <dbReference type="ARBA" id="ARBA00023157"/>
    </source>
</evidence>
<keyword evidence="3" id="KW-0862">Zinc</keyword>
<evidence type="ECO:0000313" key="9">
    <source>
        <dbReference type="Proteomes" id="UP000694865"/>
    </source>
</evidence>
<feature type="transmembrane region" description="Helical" evidence="6">
    <location>
        <begin position="429"/>
        <end position="453"/>
    </location>
</feature>
<keyword evidence="6" id="KW-0812">Transmembrane</keyword>
<dbReference type="GeneID" id="102810141"/>
<feature type="chain" id="PRO_5045234593" evidence="7">
    <location>
        <begin position="21"/>
        <end position="487"/>
    </location>
</feature>
<dbReference type="Proteomes" id="UP000694865">
    <property type="component" value="Unplaced"/>
</dbReference>
<keyword evidence="6" id="KW-0472">Membrane</keyword>
<dbReference type="RefSeq" id="XP_006820411.1">
    <property type="nucleotide sequence ID" value="XM_006820348.1"/>
</dbReference>
<accession>A0ABM0MK70</accession>
<feature type="transmembrane region" description="Helical" evidence="6">
    <location>
        <begin position="253"/>
        <end position="272"/>
    </location>
</feature>
<feature type="transmembrane region" description="Helical" evidence="6">
    <location>
        <begin position="459"/>
        <end position="481"/>
    </location>
</feature>
<dbReference type="Gene3D" id="3.30.40.10">
    <property type="entry name" value="Zinc/RING finger domain, C3HC4 (zinc finger)"/>
    <property type="match status" value="1"/>
</dbReference>
<dbReference type="InterPro" id="IPR011016">
    <property type="entry name" value="Znf_RING-CH"/>
</dbReference>
<feature type="transmembrane region" description="Helical" evidence="6">
    <location>
        <begin position="176"/>
        <end position="195"/>
    </location>
</feature>
<feature type="transmembrane region" description="Helical" evidence="6">
    <location>
        <begin position="292"/>
        <end position="312"/>
    </location>
</feature>
<dbReference type="PROSITE" id="PS51292">
    <property type="entry name" value="ZF_RING_CH"/>
    <property type="match status" value="1"/>
</dbReference>
<protein>
    <submittedName>
        <fullName evidence="10">Uncharacterized protein LOC102810141</fullName>
    </submittedName>
</protein>
<gene>
    <name evidence="10" type="primary">LOC102810141</name>
</gene>
<keyword evidence="2" id="KW-0863">Zinc-finger</keyword>
<evidence type="ECO:0000256" key="1">
    <source>
        <dbReference type="ARBA" id="ARBA00022723"/>
    </source>
</evidence>
<proteinExistence type="predicted"/>
<keyword evidence="1" id="KW-0479">Metal-binding</keyword>
<sequence>MLNNLSTLSSFLLLVDSTAAECNNTYNCSGHGACVDGECICEVQYAGDNCTNTNLSYYIAFGLIFFLLCAVSFTQLVLCIKSSFSKMDKPSLSKACRVTTQKLLYALVFFATFSRGLYFALQEHIDEYWANGLQAAYYPILITGFSLIICFWAEAFHLERVEGTPSFLSKSFTSFIIFNVFVYLLLGLQFILVYFSDSRDYLARIFITCYAVLMLFNVILFLAYGVEVFFKVHGAFTTASSSFNITQLHQSRVGLVSQALLQIIAVLFLLLHVTSHIWKENVDIMSWNVYNIVFRTVEIGLVLWFPCVLWNWESPEKLWILNPRSWLKGGFLMKIRPHPSYETTADTVPGAYDCWICYDPERTDAGALIQPCNCKGDVATVHHDCLQKWLMETSINNPENIFCKVCKEEYQIRQGHFTVIKGCRGKHMLLTGSIVFVMIATPIAAYCLCLRFPDTVIQIVSVGVCLLVEYISLKLLGFGFMNAYQRA</sequence>
<evidence type="ECO:0000256" key="3">
    <source>
        <dbReference type="ARBA" id="ARBA00022833"/>
    </source>
</evidence>
<feature type="transmembrane region" description="Helical" evidence="6">
    <location>
        <begin position="201"/>
        <end position="224"/>
    </location>
</feature>
<dbReference type="Gene3D" id="2.60.120.260">
    <property type="entry name" value="Galactose-binding domain-like"/>
    <property type="match status" value="1"/>
</dbReference>
<evidence type="ECO:0000256" key="6">
    <source>
        <dbReference type="SAM" id="Phobius"/>
    </source>
</evidence>
<keyword evidence="6" id="KW-1133">Transmembrane helix</keyword>